<evidence type="ECO:0000313" key="5">
    <source>
        <dbReference type="Proteomes" id="UP000295493"/>
    </source>
</evidence>
<feature type="transmembrane region" description="Helical" evidence="2">
    <location>
        <begin position="6"/>
        <end position="22"/>
    </location>
</feature>
<accession>A0A4R6FGZ1</accession>
<sequence length="521" mass="55369">MIAWAVETLIASTLLMLLVLVVRKPLREALGPRLAYWLWALPLLRMVLPPLPGNRQWSALFAPFLSEASGHEVVMGVMATDTLPPDIAAHAPLTLTVPGDISASVLGPADTPGGAPLLTLIVALWALGAIGFLVWHVLRHRHFCRAMVAQSRHERILAQGRVRMIETNAATGPLAFGLWRKYVAFPGDFSERYDAQERDLALAHELGHHLRGDLYANWAALIVLACHWFNPIAWRAFRAFRADQEMACDALVLAGRAGSLRHAYGRAIVKSAHGGAVSAACHLHTINDVKGRLKMLARTKGVSRRRMAMGGAGMAVLAMAGLGLTASGSSAAENLRTSVSSMTTTESHPGEEPIAPIAPVAPPAPVAPVSAVQAEAAPQSAEPPAAPQAPAVPDNDLEGAMADMRASMEETKEGLKDIPRTEERDCGAGTQAVETTRENGRVVRILVCRDRIARIASEAGAAKVQAMQHKKVALAAAMQGLVAARASLAENDALSAKTRAEAVAGIDSGIADLRRQQASED</sequence>
<evidence type="ECO:0000256" key="1">
    <source>
        <dbReference type="SAM" id="MobiDB-lite"/>
    </source>
</evidence>
<evidence type="ECO:0000259" key="3">
    <source>
        <dbReference type="Pfam" id="PF05569"/>
    </source>
</evidence>
<dbReference type="InterPro" id="IPR008756">
    <property type="entry name" value="Peptidase_M56"/>
</dbReference>
<name>A0A4R6FGZ1_9SPHN</name>
<feature type="transmembrane region" description="Helical" evidence="2">
    <location>
        <begin position="117"/>
        <end position="138"/>
    </location>
</feature>
<evidence type="ECO:0000313" key="4">
    <source>
        <dbReference type="EMBL" id="TDN80639.1"/>
    </source>
</evidence>
<protein>
    <submittedName>
        <fullName evidence="4">Beta-lactamase regulating signal transducer with metallopeptidase domain</fullName>
    </submittedName>
</protein>
<feature type="region of interest" description="Disordered" evidence="1">
    <location>
        <begin position="408"/>
        <end position="431"/>
    </location>
</feature>
<keyword evidence="2" id="KW-0472">Membrane</keyword>
<evidence type="ECO:0000256" key="2">
    <source>
        <dbReference type="SAM" id="Phobius"/>
    </source>
</evidence>
<dbReference type="OrthoDB" id="1628901at2"/>
<proteinExistence type="predicted"/>
<feature type="transmembrane region" description="Helical" evidence="2">
    <location>
        <begin position="34"/>
        <end position="51"/>
    </location>
</feature>
<feature type="region of interest" description="Disordered" evidence="1">
    <location>
        <begin position="335"/>
        <end position="396"/>
    </location>
</feature>
<feature type="domain" description="Peptidase M56" evidence="3">
    <location>
        <begin position="6"/>
        <end position="296"/>
    </location>
</feature>
<feature type="compositionally biased region" description="Polar residues" evidence="1">
    <location>
        <begin position="335"/>
        <end position="347"/>
    </location>
</feature>
<reference evidence="4 5" key="1">
    <citation type="submission" date="2019-03" db="EMBL/GenBank/DDBJ databases">
        <title>Genomic Encyclopedia of Type Strains, Phase IV (KMG-IV): sequencing the most valuable type-strain genomes for metagenomic binning, comparative biology and taxonomic classification.</title>
        <authorList>
            <person name="Goeker M."/>
        </authorList>
    </citation>
    <scope>NUCLEOTIDE SEQUENCE [LARGE SCALE GENOMIC DNA]</scope>
    <source>
        <strain evidence="4 5">DSM 25059</strain>
    </source>
</reference>
<keyword evidence="5" id="KW-1185">Reference proteome</keyword>
<dbReference type="PANTHER" id="PTHR34978">
    <property type="entry name" value="POSSIBLE SENSOR-TRANSDUCER PROTEIN BLAR"/>
    <property type="match status" value="1"/>
</dbReference>
<gene>
    <name evidence="4" type="ORF">EV664_10929</name>
</gene>
<dbReference type="Proteomes" id="UP000295493">
    <property type="component" value="Unassembled WGS sequence"/>
</dbReference>
<keyword evidence="2" id="KW-1133">Transmembrane helix</keyword>
<dbReference type="RefSeq" id="WP_133496118.1">
    <property type="nucleotide sequence ID" value="NZ_BMLU01000009.1"/>
</dbReference>
<dbReference type="Pfam" id="PF05569">
    <property type="entry name" value="Peptidase_M56"/>
    <property type="match status" value="1"/>
</dbReference>
<feature type="compositionally biased region" description="Low complexity" evidence="1">
    <location>
        <begin position="367"/>
        <end position="393"/>
    </location>
</feature>
<feature type="compositionally biased region" description="Basic and acidic residues" evidence="1">
    <location>
        <begin position="408"/>
        <end position="426"/>
    </location>
</feature>
<dbReference type="AlphaFoldDB" id="A0A4R6FGZ1"/>
<dbReference type="PANTHER" id="PTHR34978:SF3">
    <property type="entry name" value="SLR0241 PROTEIN"/>
    <property type="match status" value="1"/>
</dbReference>
<dbReference type="EMBL" id="SNWD01000009">
    <property type="protein sequence ID" value="TDN80639.1"/>
    <property type="molecule type" value="Genomic_DNA"/>
</dbReference>
<dbReference type="InterPro" id="IPR052173">
    <property type="entry name" value="Beta-lactam_resp_regulator"/>
</dbReference>
<keyword evidence="2" id="KW-0812">Transmembrane</keyword>
<comment type="caution">
    <text evidence="4">The sequence shown here is derived from an EMBL/GenBank/DDBJ whole genome shotgun (WGS) entry which is preliminary data.</text>
</comment>
<dbReference type="CDD" id="cd07341">
    <property type="entry name" value="M56_BlaR1_MecR1_like"/>
    <property type="match status" value="1"/>
</dbReference>
<organism evidence="4 5">
    <name type="scientific">Stakelama pacifica</name>
    <dbReference type="NCBI Taxonomy" id="517720"/>
    <lineage>
        <taxon>Bacteria</taxon>
        <taxon>Pseudomonadati</taxon>
        <taxon>Pseudomonadota</taxon>
        <taxon>Alphaproteobacteria</taxon>
        <taxon>Sphingomonadales</taxon>
        <taxon>Sphingomonadaceae</taxon>
        <taxon>Stakelama</taxon>
    </lineage>
</organism>
<feature type="transmembrane region" description="Helical" evidence="2">
    <location>
        <begin position="307"/>
        <end position="326"/>
    </location>
</feature>